<dbReference type="SUPFAM" id="SSF144232">
    <property type="entry name" value="HIT/MYND zinc finger-like"/>
    <property type="match status" value="1"/>
</dbReference>
<protein>
    <recommendedName>
        <fullName evidence="6">MYND-type domain-containing protein</fullName>
    </recommendedName>
</protein>
<keyword evidence="2 4" id="KW-0863">Zinc-finger</keyword>
<dbReference type="PANTHER" id="PTHR47570:SF1">
    <property type="entry name" value="ZINC ION BINDING PROTEIN"/>
    <property type="match status" value="1"/>
</dbReference>
<evidence type="ECO:0000256" key="3">
    <source>
        <dbReference type="ARBA" id="ARBA00022833"/>
    </source>
</evidence>
<sequence>MAEETPTPIFDESDDFNSTFNGTLPLPPAVSIFTVLFNDLLAFVERAQSDPLEAARQWPHVVVLLVSAVFLPSLLTALVKTYNKGAKKSSLSSWQPKTIEEEGSELAESANSAEQTEAIWEIGVSAKGVAVADEGLLRAFELIETGQKPTASQITAVIIKAIAQPTEGPFPLEKPRVLAFLQSRQCTDSVVKDVVKQVKQQLGIRVATMEELEPEMELLQKKRQEENEKKGTPEQRMMAQARAMGLPVPEEGGPAGAPGQPQQTGPKPEFAPPPLRGCFVCHNEIEGKASQCSACKAVIYCSPACAKKDWPTHKQHCPSFKTNIERIQKDKLHDLPFTYYNNQTQLASYNQVTFLIQHDVHNVGVFRRLCGCYQENPYGELAAEQIAQLQQMGQQDPVLRFRMFGLSMDLYPLSADLPADVDPRSIDTWKKFYEVRKLAFDNPAALVLEVPLTIWHIINKYCWDDIKTGPDGRRKLTIHLVGAEKEADLSGLFEILLSFLPKTDIALHMVGPALSPRLRPDHSTLGIRNETLDSSLFMTVRHGMYGPDHLSGQVYKNEGIPIGTDKPDVVIGMNAGLFTSPQWMPTLKLLVEEKQKCVFTEQMEQTVEIVKRNLASGPGLEVDFGPVVNPFRQPIWQFKKDVNLPGWSNAFMYGIFTGKH</sequence>
<dbReference type="InterPro" id="IPR002893">
    <property type="entry name" value="Znf_MYND"/>
</dbReference>
<evidence type="ECO:0000313" key="8">
    <source>
        <dbReference type="Proteomes" id="UP001212841"/>
    </source>
</evidence>
<dbReference type="InterPro" id="IPR046824">
    <property type="entry name" value="Mss51-like_C"/>
</dbReference>
<keyword evidence="8" id="KW-1185">Reference proteome</keyword>
<keyword evidence="1" id="KW-0479">Metal-binding</keyword>
<dbReference type="PANTHER" id="PTHR47570">
    <property type="entry name" value="ZINC ION BINDING PROTEIN"/>
    <property type="match status" value="1"/>
</dbReference>
<feature type="compositionally biased region" description="Low complexity" evidence="5">
    <location>
        <begin position="246"/>
        <end position="268"/>
    </location>
</feature>
<feature type="region of interest" description="Disordered" evidence="5">
    <location>
        <begin position="246"/>
        <end position="269"/>
    </location>
</feature>
<comment type="caution">
    <text evidence="7">The sequence shown here is derived from an EMBL/GenBank/DDBJ whole genome shotgun (WGS) entry which is preliminary data.</text>
</comment>
<evidence type="ECO:0000256" key="1">
    <source>
        <dbReference type="ARBA" id="ARBA00022723"/>
    </source>
</evidence>
<evidence type="ECO:0000259" key="6">
    <source>
        <dbReference type="PROSITE" id="PS50865"/>
    </source>
</evidence>
<name>A0AAD5SIV3_9FUNG</name>
<dbReference type="Pfam" id="PF01753">
    <property type="entry name" value="zf-MYND"/>
    <property type="match status" value="1"/>
</dbReference>
<dbReference type="GO" id="GO:0008270">
    <property type="term" value="F:zinc ion binding"/>
    <property type="evidence" value="ECO:0007669"/>
    <property type="project" value="UniProtKB-KW"/>
</dbReference>
<dbReference type="Gene3D" id="6.10.140.2220">
    <property type="match status" value="1"/>
</dbReference>
<dbReference type="PROSITE" id="PS50865">
    <property type="entry name" value="ZF_MYND_2"/>
    <property type="match status" value="1"/>
</dbReference>
<dbReference type="Proteomes" id="UP001212841">
    <property type="component" value="Unassembled WGS sequence"/>
</dbReference>
<keyword evidence="3" id="KW-0862">Zinc</keyword>
<dbReference type="EMBL" id="JADGJD010000036">
    <property type="protein sequence ID" value="KAJ3056373.1"/>
    <property type="molecule type" value="Genomic_DNA"/>
</dbReference>
<organism evidence="7 8">
    <name type="scientific">Rhizophlyctis rosea</name>
    <dbReference type="NCBI Taxonomy" id="64517"/>
    <lineage>
        <taxon>Eukaryota</taxon>
        <taxon>Fungi</taxon>
        <taxon>Fungi incertae sedis</taxon>
        <taxon>Chytridiomycota</taxon>
        <taxon>Chytridiomycota incertae sedis</taxon>
        <taxon>Chytridiomycetes</taxon>
        <taxon>Rhizophlyctidales</taxon>
        <taxon>Rhizophlyctidaceae</taxon>
        <taxon>Rhizophlyctis</taxon>
    </lineage>
</organism>
<evidence type="ECO:0000256" key="5">
    <source>
        <dbReference type="SAM" id="MobiDB-lite"/>
    </source>
</evidence>
<proteinExistence type="predicted"/>
<evidence type="ECO:0000256" key="2">
    <source>
        <dbReference type="ARBA" id="ARBA00022771"/>
    </source>
</evidence>
<feature type="domain" description="MYND-type" evidence="6">
    <location>
        <begin position="278"/>
        <end position="317"/>
    </location>
</feature>
<gene>
    <name evidence="7" type="ORF">HK097_007210</name>
</gene>
<reference evidence="7" key="1">
    <citation type="submission" date="2020-05" db="EMBL/GenBank/DDBJ databases">
        <title>Phylogenomic resolution of chytrid fungi.</title>
        <authorList>
            <person name="Stajich J.E."/>
            <person name="Amses K."/>
            <person name="Simmons R."/>
            <person name="Seto K."/>
            <person name="Myers J."/>
            <person name="Bonds A."/>
            <person name="Quandt C.A."/>
            <person name="Barry K."/>
            <person name="Liu P."/>
            <person name="Grigoriev I."/>
            <person name="Longcore J.E."/>
            <person name="James T.Y."/>
        </authorList>
    </citation>
    <scope>NUCLEOTIDE SEQUENCE</scope>
    <source>
        <strain evidence="7">JEL0318</strain>
    </source>
</reference>
<dbReference type="PROSITE" id="PS01360">
    <property type="entry name" value="ZF_MYND_1"/>
    <property type="match status" value="1"/>
</dbReference>
<evidence type="ECO:0000256" key="4">
    <source>
        <dbReference type="PROSITE-ProRule" id="PRU00134"/>
    </source>
</evidence>
<evidence type="ECO:0000313" key="7">
    <source>
        <dbReference type="EMBL" id="KAJ3056373.1"/>
    </source>
</evidence>
<dbReference type="Pfam" id="PF20179">
    <property type="entry name" value="MSS51_C"/>
    <property type="match status" value="1"/>
</dbReference>
<accession>A0AAD5SIV3</accession>
<dbReference type="AlphaFoldDB" id="A0AAD5SIV3"/>